<sequence length="122" mass="14456">MIKPDNLLSTAKEFSLDENEVILRESIKLSYYYVYHTVYLLLNEKNINCNDQKMGSHEQLIGRVKSINDKEGRKLGDILRRLRNRRVNACYSLDKNNFTKQLASQHILECEKYIERFSNLIK</sequence>
<evidence type="ECO:0000313" key="1">
    <source>
        <dbReference type="EMBL" id="MDZ7551593.1"/>
    </source>
</evidence>
<protein>
    <recommendedName>
        <fullName evidence="3">HEPN domain-containing protein</fullName>
    </recommendedName>
</protein>
<dbReference type="AlphaFoldDB" id="A0AAW9KRZ7"/>
<evidence type="ECO:0008006" key="3">
    <source>
        <dbReference type="Google" id="ProtNLM"/>
    </source>
</evidence>
<reference evidence="1" key="1">
    <citation type="submission" date="2023-10" db="EMBL/GenBank/DDBJ databases">
        <title>First insite into the whole-genome sequence variations in clarithromycin resistant Helicobacter pylori clinical isolates in Russia.</title>
        <authorList>
            <person name="Starkova D.A."/>
            <person name="Svarval A.V."/>
            <person name="Polev D.E."/>
            <person name="Saitova A.T."/>
            <person name="Gladyshev N.S."/>
            <person name="Egorova S.A."/>
        </authorList>
    </citation>
    <scope>NUCLEOTIDE SEQUENCE</scope>
    <source>
        <strain evidence="1">HP290</strain>
    </source>
</reference>
<accession>A0AAW9KRZ7</accession>
<dbReference type="Gene3D" id="1.20.120.330">
    <property type="entry name" value="Nucleotidyltransferases domain 2"/>
    <property type="match status" value="1"/>
</dbReference>
<evidence type="ECO:0000313" key="2">
    <source>
        <dbReference type="Proteomes" id="UP001294612"/>
    </source>
</evidence>
<comment type="caution">
    <text evidence="1">The sequence shown here is derived from an EMBL/GenBank/DDBJ whole genome shotgun (WGS) entry which is preliminary data.</text>
</comment>
<dbReference type="Proteomes" id="UP001294612">
    <property type="component" value="Unassembled WGS sequence"/>
</dbReference>
<organism evidence="1 2">
    <name type="scientific">Helicobacter pylori</name>
    <name type="common">Campylobacter pylori</name>
    <dbReference type="NCBI Taxonomy" id="210"/>
    <lineage>
        <taxon>Bacteria</taxon>
        <taxon>Pseudomonadati</taxon>
        <taxon>Campylobacterota</taxon>
        <taxon>Epsilonproteobacteria</taxon>
        <taxon>Campylobacterales</taxon>
        <taxon>Helicobacteraceae</taxon>
        <taxon>Helicobacter</taxon>
    </lineage>
</organism>
<name>A0AAW9KRZ7_HELPX</name>
<proteinExistence type="predicted"/>
<gene>
    <name evidence="1" type="ORF">RGC63_07910</name>
</gene>
<dbReference type="RefSeq" id="WP_212509786.1">
    <property type="nucleotide sequence ID" value="NZ_JAXMRN010000062.1"/>
</dbReference>
<dbReference type="EMBL" id="JAXMRN010000062">
    <property type="protein sequence ID" value="MDZ7551593.1"/>
    <property type="molecule type" value="Genomic_DNA"/>
</dbReference>